<keyword evidence="3 7" id="KW-0812">Transmembrane</keyword>
<sequence length="417" mass="46272">MFFDIDNWAEIFSTLKKNKLRTFLTGFSISWGIFMFCILLSAGNGLKNGMMSNFGSRSVNSIQFWGRTTSMPYKGLSDGRRITIDEKDLDLLQNQVPEALSVSGIINANVSVSYKTFNTSCEFKGVVPDYKNINGIKIKDNQGRFINEIDMKDHRKVMVINQRIKEVLFQEDNPVGKQIIAGGLGYTVIGVFEEDSWGNDEKAYIPFSTAQLLYNKGWGINEIAFTVKDLDTKEDDEAFEEQLRNKLSVLHTFDPEDTRSIGIWNQLENYLQTVGIFNGLSLFIWVIGVGTLIAGIVSVSNIMLITVRERTREFGIRKALGAKPSSILGSILMESIFITSLFGYIGMFLGIGLGELVNSGLKNADSPELSHIFQNPTVEIGVAVGAMCVLIISGVVAGYFPALKAVRISPVEAMKEE</sequence>
<evidence type="ECO:0000256" key="3">
    <source>
        <dbReference type="ARBA" id="ARBA00022692"/>
    </source>
</evidence>
<protein>
    <submittedName>
        <fullName evidence="10">Macrolide export ATP-binding/permease protein MacB</fullName>
        <ecNumber evidence="10">3.6.3.-</ecNumber>
    </submittedName>
</protein>
<gene>
    <name evidence="10" type="ORF">EZS26_000088</name>
</gene>
<feature type="transmembrane region" description="Helical" evidence="7">
    <location>
        <begin position="23"/>
        <end position="43"/>
    </location>
</feature>
<keyword evidence="2" id="KW-1003">Cell membrane</keyword>
<dbReference type="GO" id="GO:0005524">
    <property type="term" value="F:ATP binding"/>
    <property type="evidence" value="ECO:0007669"/>
    <property type="project" value="UniProtKB-KW"/>
</dbReference>
<dbReference type="GO" id="GO:0022857">
    <property type="term" value="F:transmembrane transporter activity"/>
    <property type="evidence" value="ECO:0007669"/>
    <property type="project" value="TreeGrafter"/>
</dbReference>
<evidence type="ECO:0000313" key="11">
    <source>
        <dbReference type="Proteomes" id="UP000324575"/>
    </source>
</evidence>
<organism evidence="10 11">
    <name type="scientific">Candidatus Ordinivivax streblomastigis</name>
    <dbReference type="NCBI Taxonomy" id="2540710"/>
    <lineage>
        <taxon>Bacteria</taxon>
        <taxon>Pseudomonadati</taxon>
        <taxon>Bacteroidota</taxon>
        <taxon>Bacteroidia</taxon>
        <taxon>Bacteroidales</taxon>
        <taxon>Candidatus Ordinivivax</taxon>
    </lineage>
</organism>
<feature type="transmembrane region" description="Helical" evidence="7">
    <location>
        <begin position="380"/>
        <end position="400"/>
    </location>
</feature>
<feature type="domain" description="ABC3 transporter permease C-terminal" evidence="8">
    <location>
        <begin position="286"/>
        <end position="410"/>
    </location>
</feature>
<name>A0A5M8P4U8_9BACT</name>
<feature type="domain" description="MacB-like periplasmic core" evidence="9">
    <location>
        <begin position="22"/>
        <end position="245"/>
    </location>
</feature>
<dbReference type="Pfam" id="PF02687">
    <property type="entry name" value="FtsX"/>
    <property type="match status" value="1"/>
</dbReference>
<dbReference type="InterPro" id="IPR025857">
    <property type="entry name" value="MacB_PCD"/>
</dbReference>
<keyword evidence="10" id="KW-0378">Hydrolase</keyword>
<evidence type="ECO:0000313" key="10">
    <source>
        <dbReference type="EMBL" id="KAA6303537.1"/>
    </source>
</evidence>
<dbReference type="PANTHER" id="PTHR30572:SF4">
    <property type="entry name" value="ABC TRANSPORTER PERMEASE YTRF"/>
    <property type="match status" value="1"/>
</dbReference>
<dbReference type="EC" id="3.6.3.-" evidence="10"/>
<dbReference type="InterPro" id="IPR050250">
    <property type="entry name" value="Macrolide_Exporter_MacB"/>
</dbReference>
<accession>A0A5M8P4U8</accession>
<feature type="transmembrane region" description="Helical" evidence="7">
    <location>
        <begin position="327"/>
        <end position="353"/>
    </location>
</feature>
<keyword evidence="10" id="KW-0547">Nucleotide-binding</keyword>
<evidence type="ECO:0000256" key="6">
    <source>
        <dbReference type="ARBA" id="ARBA00038076"/>
    </source>
</evidence>
<dbReference type="Pfam" id="PF12704">
    <property type="entry name" value="MacB_PCD"/>
    <property type="match status" value="1"/>
</dbReference>
<evidence type="ECO:0000256" key="4">
    <source>
        <dbReference type="ARBA" id="ARBA00022989"/>
    </source>
</evidence>
<keyword evidence="5 7" id="KW-0472">Membrane</keyword>
<dbReference type="GO" id="GO:0005886">
    <property type="term" value="C:plasma membrane"/>
    <property type="evidence" value="ECO:0007669"/>
    <property type="project" value="UniProtKB-SubCell"/>
</dbReference>
<dbReference type="GO" id="GO:0016787">
    <property type="term" value="F:hydrolase activity"/>
    <property type="evidence" value="ECO:0007669"/>
    <property type="project" value="UniProtKB-KW"/>
</dbReference>
<comment type="caution">
    <text evidence="10">The sequence shown here is derived from an EMBL/GenBank/DDBJ whole genome shotgun (WGS) entry which is preliminary data.</text>
</comment>
<dbReference type="InterPro" id="IPR003838">
    <property type="entry name" value="ABC3_permease_C"/>
</dbReference>
<dbReference type="EMBL" id="SNRX01000001">
    <property type="protein sequence ID" value="KAA6303537.1"/>
    <property type="molecule type" value="Genomic_DNA"/>
</dbReference>
<evidence type="ECO:0000256" key="7">
    <source>
        <dbReference type="SAM" id="Phobius"/>
    </source>
</evidence>
<proteinExistence type="inferred from homology"/>
<dbReference type="PANTHER" id="PTHR30572">
    <property type="entry name" value="MEMBRANE COMPONENT OF TRANSPORTER-RELATED"/>
    <property type="match status" value="1"/>
</dbReference>
<feature type="transmembrane region" description="Helical" evidence="7">
    <location>
        <begin position="282"/>
        <end position="307"/>
    </location>
</feature>
<comment type="subcellular location">
    <subcellularLocation>
        <location evidence="1">Cell membrane</location>
        <topology evidence="1">Multi-pass membrane protein</topology>
    </subcellularLocation>
</comment>
<evidence type="ECO:0000256" key="2">
    <source>
        <dbReference type="ARBA" id="ARBA00022475"/>
    </source>
</evidence>
<keyword evidence="10" id="KW-0067">ATP-binding</keyword>
<comment type="similarity">
    <text evidence="6">Belongs to the ABC-4 integral membrane protein family.</text>
</comment>
<evidence type="ECO:0000259" key="9">
    <source>
        <dbReference type="Pfam" id="PF12704"/>
    </source>
</evidence>
<evidence type="ECO:0000256" key="5">
    <source>
        <dbReference type="ARBA" id="ARBA00023136"/>
    </source>
</evidence>
<dbReference type="AlphaFoldDB" id="A0A5M8P4U8"/>
<reference evidence="10 11" key="1">
    <citation type="submission" date="2019-03" db="EMBL/GenBank/DDBJ databases">
        <title>Single cell metagenomics reveals metabolic interactions within the superorganism composed of flagellate Streblomastix strix and complex community of Bacteroidetes bacteria on its surface.</title>
        <authorList>
            <person name="Treitli S.C."/>
            <person name="Kolisko M."/>
            <person name="Husnik F."/>
            <person name="Keeling P."/>
            <person name="Hampl V."/>
        </authorList>
    </citation>
    <scope>NUCLEOTIDE SEQUENCE [LARGE SCALE GENOMIC DNA]</scope>
    <source>
        <strain evidence="10">St1</strain>
    </source>
</reference>
<evidence type="ECO:0000259" key="8">
    <source>
        <dbReference type="Pfam" id="PF02687"/>
    </source>
</evidence>
<dbReference type="Proteomes" id="UP000324575">
    <property type="component" value="Unassembled WGS sequence"/>
</dbReference>
<evidence type="ECO:0000256" key="1">
    <source>
        <dbReference type="ARBA" id="ARBA00004651"/>
    </source>
</evidence>
<keyword evidence="4 7" id="KW-1133">Transmembrane helix</keyword>